<accession>A0A9Q0JSK9</accession>
<protein>
    <recommendedName>
        <fullName evidence="6">NAC domain-containing protein</fullName>
    </recommendedName>
</protein>
<gene>
    <name evidence="7" type="ORF">Tsubulata_041926</name>
</gene>
<sequence length="462" mass="52723">MRFRVPPIGYVFSPKEEELLGYYLRRRVNGQPLPEGIIKECDVYGDKNPWEIFREMKPNSSSSTGDAFYVFTRLKKRKRTAGCGTWKEQYSKKIVGTDYSNSVLGLKRHFVFLTSKDKKSNKSNGRWIMHEYSLPDHDKLEQSLVLCRIYDKNAKDANKKKKRDGDDSPAASDSCNTTTDYWMGDEITCREEDNDEVCFQINQSSDHDNPMIAIDQEQPPPPAPATLPWGHQDEENYNLALDEDEIYAIINSSHDQSDDPIIATDQGQSPPPPPPAILALDQQETSSYYYPPPGGHQHGQEAQNYVQPLEEDEVCLPINPPPHDRIVPIHQGQPHPPSPDPAPILAPDQHETPSYYYPPVEGHHQHEQQGEQINVLPLEQENGTTDPNMEEMQEQQRSHHVLIQPPPPPPPRPTQFIRACDVFPERFSTPLFRNMDLRTFMALDASLNQILGDDHLIIPRCH</sequence>
<evidence type="ECO:0000256" key="3">
    <source>
        <dbReference type="ARBA" id="ARBA00023163"/>
    </source>
</evidence>
<dbReference type="AlphaFoldDB" id="A0A9Q0JSK9"/>
<dbReference type="GO" id="GO:0003677">
    <property type="term" value="F:DNA binding"/>
    <property type="evidence" value="ECO:0007669"/>
    <property type="project" value="UniProtKB-KW"/>
</dbReference>
<feature type="domain" description="NAC" evidence="6">
    <location>
        <begin position="6"/>
        <end position="152"/>
    </location>
</feature>
<feature type="region of interest" description="Disordered" evidence="5">
    <location>
        <begin position="255"/>
        <end position="274"/>
    </location>
</feature>
<dbReference type="PANTHER" id="PTHR31719:SF164">
    <property type="entry name" value="NAC DOMAIN-CONTAINING PROTEIN"/>
    <property type="match status" value="1"/>
</dbReference>
<dbReference type="SUPFAM" id="SSF101941">
    <property type="entry name" value="NAC domain"/>
    <property type="match status" value="1"/>
</dbReference>
<reference evidence="7" key="2">
    <citation type="journal article" date="2023" name="Plants (Basel)">
        <title>Annotation of the Turnera subulata (Passifloraceae) Draft Genome Reveals the S-Locus Evolved after the Divergence of Turneroideae from Passifloroideae in a Stepwise Manner.</title>
        <authorList>
            <person name="Henning P.M."/>
            <person name="Roalson E.H."/>
            <person name="Mir W."/>
            <person name="McCubbin A.G."/>
            <person name="Shore J.S."/>
        </authorList>
    </citation>
    <scope>NUCLEOTIDE SEQUENCE</scope>
    <source>
        <strain evidence="7">F60SS</strain>
    </source>
</reference>
<keyword evidence="4" id="KW-0539">Nucleus</keyword>
<evidence type="ECO:0000256" key="5">
    <source>
        <dbReference type="SAM" id="MobiDB-lite"/>
    </source>
</evidence>
<name>A0A9Q0JSK9_9ROSI</name>
<feature type="compositionally biased region" description="Pro residues" evidence="5">
    <location>
        <begin position="334"/>
        <end position="344"/>
    </location>
</feature>
<dbReference type="Gene3D" id="2.170.150.80">
    <property type="entry name" value="NAC domain"/>
    <property type="match status" value="1"/>
</dbReference>
<evidence type="ECO:0000256" key="2">
    <source>
        <dbReference type="ARBA" id="ARBA00023125"/>
    </source>
</evidence>
<keyword evidence="2" id="KW-0238">DNA-binding</keyword>
<evidence type="ECO:0000313" key="7">
    <source>
        <dbReference type="EMBL" id="KAJ4851220.1"/>
    </source>
</evidence>
<dbReference type="GO" id="GO:0006355">
    <property type="term" value="P:regulation of DNA-templated transcription"/>
    <property type="evidence" value="ECO:0007669"/>
    <property type="project" value="InterPro"/>
</dbReference>
<dbReference type="InterPro" id="IPR036093">
    <property type="entry name" value="NAC_dom_sf"/>
</dbReference>
<dbReference type="OrthoDB" id="852104at2759"/>
<feature type="region of interest" description="Disordered" evidence="5">
    <location>
        <begin position="157"/>
        <end position="177"/>
    </location>
</feature>
<comment type="caution">
    <text evidence="7">The sequence shown here is derived from an EMBL/GenBank/DDBJ whole genome shotgun (WGS) entry which is preliminary data.</text>
</comment>
<proteinExistence type="predicted"/>
<dbReference type="Proteomes" id="UP001141552">
    <property type="component" value="Unassembled WGS sequence"/>
</dbReference>
<organism evidence="7 8">
    <name type="scientific">Turnera subulata</name>
    <dbReference type="NCBI Taxonomy" id="218843"/>
    <lineage>
        <taxon>Eukaryota</taxon>
        <taxon>Viridiplantae</taxon>
        <taxon>Streptophyta</taxon>
        <taxon>Embryophyta</taxon>
        <taxon>Tracheophyta</taxon>
        <taxon>Spermatophyta</taxon>
        <taxon>Magnoliopsida</taxon>
        <taxon>eudicotyledons</taxon>
        <taxon>Gunneridae</taxon>
        <taxon>Pentapetalae</taxon>
        <taxon>rosids</taxon>
        <taxon>fabids</taxon>
        <taxon>Malpighiales</taxon>
        <taxon>Passifloraceae</taxon>
        <taxon>Turnera</taxon>
    </lineage>
</organism>
<reference evidence="7" key="1">
    <citation type="submission" date="2022-02" db="EMBL/GenBank/DDBJ databases">
        <authorList>
            <person name="Henning P.M."/>
            <person name="McCubbin A.G."/>
            <person name="Shore J.S."/>
        </authorList>
    </citation>
    <scope>NUCLEOTIDE SEQUENCE</scope>
    <source>
        <strain evidence="7">F60SS</strain>
        <tissue evidence="7">Leaves</tissue>
    </source>
</reference>
<dbReference type="Pfam" id="PF02365">
    <property type="entry name" value="NAM"/>
    <property type="match status" value="1"/>
</dbReference>
<evidence type="ECO:0000259" key="6">
    <source>
        <dbReference type="PROSITE" id="PS51005"/>
    </source>
</evidence>
<dbReference type="PROSITE" id="PS51005">
    <property type="entry name" value="NAC"/>
    <property type="match status" value="1"/>
</dbReference>
<dbReference type="InterPro" id="IPR003441">
    <property type="entry name" value="NAC-dom"/>
</dbReference>
<keyword evidence="3" id="KW-0804">Transcription</keyword>
<evidence type="ECO:0000256" key="4">
    <source>
        <dbReference type="ARBA" id="ARBA00023242"/>
    </source>
</evidence>
<dbReference type="GO" id="GO:0048731">
    <property type="term" value="P:system development"/>
    <property type="evidence" value="ECO:0007669"/>
    <property type="project" value="TreeGrafter"/>
</dbReference>
<evidence type="ECO:0000313" key="8">
    <source>
        <dbReference type="Proteomes" id="UP001141552"/>
    </source>
</evidence>
<keyword evidence="8" id="KW-1185">Reference proteome</keyword>
<evidence type="ECO:0000256" key="1">
    <source>
        <dbReference type="ARBA" id="ARBA00023015"/>
    </source>
</evidence>
<dbReference type="EMBL" id="JAKUCV010000107">
    <property type="protein sequence ID" value="KAJ4851220.1"/>
    <property type="molecule type" value="Genomic_DNA"/>
</dbReference>
<keyword evidence="1" id="KW-0805">Transcription regulation</keyword>
<feature type="region of interest" description="Disordered" evidence="5">
    <location>
        <begin position="328"/>
        <end position="348"/>
    </location>
</feature>
<dbReference type="PANTHER" id="PTHR31719">
    <property type="entry name" value="NAC TRANSCRIPTION FACTOR 56"/>
    <property type="match status" value="1"/>
</dbReference>